<comment type="similarity">
    <text evidence="1">Belongs to the transglycosylase Slt family.</text>
</comment>
<evidence type="ECO:0000313" key="5">
    <source>
        <dbReference type="Proteomes" id="UP000190989"/>
    </source>
</evidence>
<evidence type="ECO:0000259" key="3">
    <source>
        <dbReference type="Pfam" id="PF01464"/>
    </source>
</evidence>
<dbReference type="PANTHER" id="PTHR37423:SF2">
    <property type="entry name" value="MEMBRANE-BOUND LYTIC MUREIN TRANSGLYCOSYLASE C"/>
    <property type="match status" value="1"/>
</dbReference>
<dbReference type="AlphaFoldDB" id="A0A1U6IJ09"/>
<dbReference type="CDD" id="cd00254">
    <property type="entry name" value="LT-like"/>
    <property type="match status" value="1"/>
</dbReference>
<evidence type="ECO:0000256" key="1">
    <source>
        <dbReference type="ARBA" id="ARBA00007734"/>
    </source>
</evidence>
<feature type="domain" description="Transglycosylase SLT" evidence="3">
    <location>
        <begin position="1"/>
        <end position="57"/>
    </location>
</feature>
<evidence type="ECO:0000256" key="2">
    <source>
        <dbReference type="ARBA" id="ARBA00009387"/>
    </source>
</evidence>
<name>A0A1U6IJ09_9SPHN</name>
<accession>A0A1U6IJ09</accession>
<sequence length="127" mass="13889">MGMMQIMPETARSLGLAFPWDPVANMRAGARYLRNQIYRFGRMDLALAAYNAGPERKSLNAGYIPAIPETLGYVRTITTNWTRLAAYTPDLTAAAARASAATVAVRTAGYREVDLLIYYGINAANPI</sequence>
<evidence type="ECO:0000313" key="4">
    <source>
        <dbReference type="EMBL" id="SLK07999.1"/>
    </source>
</evidence>
<reference evidence="5" key="1">
    <citation type="submission" date="2017-02" db="EMBL/GenBank/DDBJ databases">
        <authorList>
            <person name="Varghese N."/>
            <person name="Submissions S."/>
        </authorList>
    </citation>
    <scope>NUCLEOTIDE SEQUENCE [LARGE SCALE GENOMIC DNA]</scope>
    <source>
        <strain evidence="5">SM117</strain>
    </source>
</reference>
<dbReference type="Gene3D" id="1.10.530.10">
    <property type="match status" value="1"/>
</dbReference>
<dbReference type="SUPFAM" id="SSF53955">
    <property type="entry name" value="Lysozyme-like"/>
    <property type="match status" value="1"/>
</dbReference>
<dbReference type="STRING" id="428990.SAMN06295987_107104"/>
<dbReference type="InterPro" id="IPR008258">
    <property type="entry name" value="Transglycosylase_SLT_dom_1"/>
</dbReference>
<keyword evidence="5" id="KW-1185">Reference proteome</keyword>
<dbReference type="Proteomes" id="UP000190989">
    <property type="component" value="Unassembled WGS sequence"/>
</dbReference>
<dbReference type="InterPro" id="IPR023346">
    <property type="entry name" value="Lysozyme-like_dom_sf"/>
</dbReference>
<organism evidence="4 5">
    <name type="scientific">Novosphingobium mathurense</name>
    <dbReference type="NCBI Taxonomy" id="428990"/>
    <lineage>
        <taxon>Bacteria</taxon>
        <taxon>Pseudomonadati</taxon>
        <taxon>Pseudomonadota</taxon>
        <taxon>Alphaproteobacteria</taxon>
        <taxon>Sphingomonadales</taxon>
        <taxon>Sphingomonadaceae</taxon>
        <taxon>Novosphingobium</taxon>
    </lineage>
</organism>
<dbReference type="Pfam" id="PF01464">
    <property type="entry name" value="SLT"/>
    <property type="match status" value="1"/>
</dbReference>
<dbReference type="PANTHER" id="PTHR37423">
    <property type="entry name" value="SOLUBLE LYTIC MUREIN TRANSGLYCOSYLASE-RELATED"/>
    <property type="match status" value="1"/>
</dbReference>
<comment type="similarity">
    <text evidence="2">Belongs to the virb1 family.</text>
</comment>
<protein>
    <submittedName>
        <fullName evidence="4">Transglycosylase SLT domain-containing protein</fullName>
    </submittedName>
</protein>
<gene>
    <name evidence="4" type="ORF">SAMN06295987_107104</name>
</gene>
<dbReference type="EMBL" id="FVZE01000007">
    <property type="protein sequence ID" value="SLK07999.1"/>
    <property type="molecule type" value="Genomic_DNA"/>
</dbReference>
<proteinExistence type="inferred from homology"/>